<dbReference type="GO" id="GO:0003677">
    <property type="term" value="F:DNA binding"/>
    <property type="evidence" value="ECO:0007669"/>
    <property type="project" value="InterPro"/>
</dbReference>
<dbReference type="SMART" id="SM00530">
    <property type="entry name" value="HTH_XRE"/>
    <property type="match status" value="1"/>
</dbReference>
<dbReference type="InterPro" id="IPR010982">
    <property type="entry name" value="Lambda_DNA-bd_dom_sf"/>
</dbReference>
<organism evidence="2">
    <name type="scientific">marine sediment metagenome</name>
    <dbReference type="NCBI Taxonomy" id="412755"/>
    <lineage>
        <taxon>unclassified sequences</taxon>
        <taxon>metagenomes</taxon>
        <taxon>ecological metagenomes</taxon>
    </lineage>
</organism>
<proteinExistence type="predicted"/>
<accession>A0A0F9PIA0</accession>
<dbReference type="Gene3D" id="1.10.260.40">
    <property type="entry name" value="lambda repressor-like DNA-binding domains"/>
    <property type="match status" value="1"/>
</dbReference>
<dbReference type="EMBL" id="LAZR01002451">
    <property type="protein sequence ID" value="KKN29879.1"/>
    <property type="molecule type" value="Genomic_DNA"/>
</dbReference>
<dbReference type="PROSITE" id="PS50943">
    <property type="entry name" value="HTH_CROC1"/>
    <property type="match status" value="1"/>
</dbReference>
<dbReference type="Pfam" id="PF01381">
    <property type="entry name" value="HTH_3"/>
    <property type="match status" value="1"/>
</dbReference>
<dbReference type="CDD" id="cd00093">
    <property type="entry name" value="HTH_XRE"/>
    <property type="match status" value="1"/>
</dbReference>
<dbReference type="InterPro" id="IPR001387">
    <property type="entry name" value="Cro/C1-type_HTH"/>
</dbReference>
<feature type="domain" description="HTH cro/C1-type" evidence="1">
    <location>
        <begin position="21"/>
        <end position="71"/>
    </location>
</feature>
<evidence type="ECO:0000313" key="2">
    <source>
        <dbReference type="EMBL" id="KKN29879.1"/>
    </source>
</evidence>
<reference evidence="2" key="1">
    <citation type="journal article" date="2015" name="Nature">
        <title>Complex archaea that bridge the gap between prokaryotes and eukaryotes.</title>
        <authorList>
            <person name="Spang A."/>
            <person name="Saw J.H."/>
            <person name="Jorgensen S.L."/>
            <person name="Zaremba-Niedzwiedzka K."/>
            <person name="Martijn J."/>
            <person name="Lind A.E."/>
            <person name="van Eijk R."/>
            <person name="Schleper C."/>
            <person name="Guy L."/>
            <person name="Ettema T.J."/>
        </authorList>
    </citation>
    <scope>NUCLEOTIDE SEQUENCE</scope>
</reference>
<dbReference type="SUPFAM" id="SSF47413">
    <property type="entry name" value="lambda repressor-like DNA-binding domains"/>
    <property type="match status" value="1"/>
</dbReference>
<evidence type="ECO:0000259" key="1">
    <source>
        <dbReference type="PROSITE" id="PS50943"/>
    </source>
</evidence>
<comment type="caution">
    <text evidence="2">The sequence shown here is derived from an EMBL/GenBank/DDBJ whole genome shotgun (WGS) entry which is preliminary data.</text>
</comment>
<name>A0A0F9PIA0_9ZZZZ</name>
<protein>
    <recommendedName>
        <fullName evidence="1">HTH cro/C1-type domain-containing protein</fullName>
    </recommendedName>
</protein>
<dbReference type="AlphaFoldDB" id="A0A0F9PIA0"/>
<sequence length="80" mass="9482">MKDERMEHTATPKLLFGAAARDLRVQLGHTQRAMAEQLGISMRYLSRIENNQARPSLDLLDRWRKVFEMDLYVDAFWWGE</sequence>
<gene>
    <name evidence="2" type="ORF">LCGC14_0839570</name>
</gene>